<dbReference type="GO" id="GO:0016282">
    <property type="term" value="C:eukaryotic 43S preinitiation complex"/>
    <property type="evidence" value="ECO:0007669"/>
    <property type="project" value="UniProtKB-UniRule"/>
</dbReference>
<dbReference type="Proteomes" id="UP000002499">
    <property type="component" value="Unassembled WGS sequence"/>
</dbReference>
<dbReference type="GO" id="GO:0003743">
    <property type="term" value="F:translation initiation factor activity"/>
    <property type="evidence" value="ECO:0007669"/>
    <property type="project" value="UniProtKB-UniRule"/>
</dbReference>
<comment type="function">
    <text evidence="5">Component of the eukaryotic translation initiation factor 3 (eIF-3) complex, which is involved in protein synthesis of a specialized repertoire of mRNAs and, together with other initiation factors, stimulates binding of mRNA and methionyl-tRNAi to the 40S ribosome. The eIF-3 complex specifically targets and initiates translation of a subset of mRNAs involved in cell proliferation.</text>
</comment>
<evidence type="ECO:0000256" key="4">
    <source>
        <dbReference type="ARBA" id="ARBA00022917"/>
    </source>
</evidence>
<dbReference type="HAMAP" id="MF_03012">
    <property type="entry name" value="eIF3m"/>
    <property type="match status" value="1"/>
</dbReference>
<dbReference type="PANTHER" id="PTHR15350:SF2">
    <property type="entry name" value="EUKARYOTIC TRANSLATION INITIATION FACTOR 3 SUBUNIT M"/>
    <property type="match status" value="1"/>
</dbReference>
<evidence type="ECO:0000313" key="9">
    <source>
        <dbReference type="EMBL" id="EFY92819.1"/>
    </source>
</evidence>
<proteinExistence type="inferred from homology"/>
<evidence type="ECO:0000256" key="5">
    <source>
        <dbReference type="HAMAP-Rule" id="MF_03012"/>
    </source>
</evidence>
<evidence type="ECO:0000313" key="10">
    <source>
        <dbReference type="Proteomes" id="UP000002499"/>
    </source>
</evidence>
<keyword evidence="6" id="KW-0175">Coiled coil</keyword>
<dbReference type="SMART" id="SM00088">
    <property type="entry name" value="PINT"/>
    <property type="match status" value="2"/>
</dbReference>
<feature type="coiled-coil region" evidence="6">
    <location>
        <begin position="383"/>
        <end position="414"/>
    </location>
</feature>
<feature type="region of interest" description="Disordered" evidence="7">
    <location>
        <begin position="485"/>
        <end position="528"/>
    </location>
</feature>
<dbReference type="InterPro" id="IPR045237">
    <property type="entry name" value="COPS7/eIF3m"/>
</dbReference>
<dbReference type="HOGENOM" id="CLU_035254_0_0_1"/>
<comment type="similarity">
    <text evidence="5">Belongs to the eIF-3 subunit M family.</text>
</comment>
<dbReference type="GO" id="GO:0033290">
    <property type="term" value="C:eukaryotic 48S preinitiation complex"/>
    <property type="evidence" value="ECO:0007669"/>
    <property type="project" value="UniProtKB-UniRule"/>
</dbReference>
<dbReference type="AlphaFoldDB" id="E9DTV9"/>
<dbReference type="EMBL" id="GL698473">
    <property type="protein sequence ID" value="EFY92819.1"/>
    <property type="molecule type" value="Genomic_DNA"/>
</dbReference>
<keyword evidence="3 5" id="KW-0396">Initiation factor</keyword>
<evidence type="ECO:0000256" key="7">
    <source>
        <dbReference type="SAM" id="MobiDB-lite"/>
    </source>
</evidence>
<reference evidence="9 10" key="1">
    <citation type="journal article" date="2011" name="PLoS Genet.">
        <title>Genome sequencing and comparative transcriptomics of the model entomopathogenic fungi Metarhizium anisopliae and M. acridum.</title>
        <authorList>
            <person name="Gao Q."/>
            <person name="Jin K."/>
            <person name="Ying S.H."/>
            <person name="Zhang Y."/>
            <person name="Xiao G."/>
            <person name="Shang Y."/>
            <person name="Duan Z."/>
            <person name="Hu X."/>
            <person name="Xie X.Q."/>
            <person name="Zhou G."/>
            <person name="Peng G."/>
            <person name="Luo Z."/>
            <person name="Huang W."/>
            <person name="Wang B."/>
            <person name="Fang W."/>
            <person name="Wang S."/>
            <person name="Zhong Y."/>
            <person name="Ma L.J."/>
            <person name="St Leger R.J."/>
            <person name="Zhao G.P."/>
            <person name="Pei Y."/>
            <person name="Feng M.G."/>
            <person name="Xia Y."/>
            <person name="Wang C."/>
        </authorList>
    </citation>
    <scope>NUCLEOTIDE SEQUENCE [LARGE SCALE GENOMIC DNA]</scope>
    <source>
        <strain evidence="9 10">CQMa 102</strain>
    </source>
</reference>
<dbReference type="GO" id="GO:0001732">
    <property type="term" value="P:formation of cytoplasmic translation initiation complex"/>
    <property type="evidence" value="ECO:0007669"/>
    <property type="project" value="UniProtKB-UniRule"/>
</dbReference>
<dbReference type="STRING" id="655827.E9DTV9"/>
<organism evidence="10">
    <name type="scientific">Metarhizium acridum (strain CQMa 102)</name>
    <dbReference type="NCBI Taxonomy" id="655827"/>
    <lineage>
        <taxon>Eukaryota</taxon>
        <taxon>Fungi</taxon>
        <taxon>Dikarya</taxon>
        <taxon>Ascomycota</taxon>
        <taxon>Pezizomycotina</taxon>
        <taxon>Sordariomycetes</taxon>
        <taxon>Hypocreomycetidae</taxon>
        <taxon>Hypocreales</taxon>
        <taxon>Clavicipitaceae</taxon>
        <taxon>Metarhizium</taxon>
    </lineage>
</organism>
<feature type="domain" description="PCI" evidence="8">
    <location>
        <begin position="186"/>
        <end position="357"/>
    </location>
</feature>
<evidence type="ECO:0000256" key="6">
    <source>
        <dbReference type="SAM" id="Coils"/>
    </source>
</evidence>
<evidence type="ECO:0000256" key="1">
    <source>
        <dbReference type="ARBA" id="ARBA00008482"/>
    </source>
</evidence>
<dbReference type="Pfam" id="PF01399">
    <property type="entry name" value="PCI"/>
    <property type="match status" value="1"/>
</dbReference>
<keyword evidence="2 5" id="KW-0963">Cytoplasm</keyword>
<dbReference type="InterPro" id="IPR040750">
    <property type="entry name" value="eIF3m_C_helix"/>
</dbReference>
<dbReference type="GO" id="GO:0071541">
    <property type="term" value="C:eukaryotic translation initiation factor 3 complex, eIF3m"/>
    <property type="evidence" value="ECO:0007669"/>
    <property type="project" value="UniProtKB-UniRule"/>
</dbReference>
<evidence type="ECO:0000256" key="2">
    <source>
        <dbReference type="ARBA" id="ARBA00022490"/>
    </source>
</evidence>
<name>E9DTV9_METAQ</name>
<dbReference type="OMA" id="VCLKALW"/>
<keyword evidence="4 5" id="KW-0648">Protein biosynthesis</keyword>
<evidence type="ECO:0000259" key="8">
    <source>
        <dbReference type="PROSITE" id="PS50250"/>
    </source>
</evidence>
<dbReference type="PANTHER" id="PTHR15350">
    <property type="entry name" value="COP9 SIGNALOSOME COMPLEX SUBUNIT 7/DENDRITIC CELL PROTEIN GA17"/>
    <property type="match status" value="1"/>
</dbReference>
<gene>
    <name evidence="9" type="ORF">MAC_01057</name>
</gene>
<dbReference type="OrthoDB" id="10267031at2759"/>
<keyword evidence="10" id="KW-1185">Reference proteome</keyword>
<sequence length="528" mass="60256">MPASKNNEQPQLLFVDGTFEELAKEMAEYLKAEEATQLLSKDKVSKEDVLAKLVAASAGLSTVPEKEYTAASNLMIHLVLQSADPKKYLQTLCANLAKVPVNSSVHGPGLSLNALATVFNLLPPEDVIRARIFLEIVKFLRAHNMFDSMRLYLDKLGEWLESWDASEEIERMVYENVAEAALEAGEEAISYDFILKALRTFDADEKDEITSEDAQRLSLRAIKMAILSNTHFLFQDLRAIPSVQALSDSHPVYSQLLDIFAEQDLEDYNDFTEEHEGWVEQQKLDHDKLHRKMRLLTFASLAAATPSREIEYAKIAKALQIPQEHVEMWAIDVIRAGLVEGKLSQQRNKFLVHKVTYRVFGQKQYQELSTRVDHWRATLQNVLGVLRQEQANAKAQKEREIQELERKLNNAGEHVEMWAIDVIRAGLVEGKLSQQRNKFLVHKVTYRVFGQKQYQELSTRVDHWRATLQNVLGVLRQEQANAKAQKEREIQELERKLNNAGVSGGQGGGNRRQQNPQSQQRERTDNDD</sequence>
<protein>
    <recommendedName>
        <fullName evidence="5">Eukaryotic translation initiation factor 3 subunit M</fullName>
        <shortName evidence="5">eIF3m</shortName>
    </recommendedName>
</protein>
<dbReference type="InterPro" id="IPR027528">
    <property type="entry name" value="eIF3m"/>
</dbReference>
<comment type="subunit">
    <text evidence="5">Component of the eukaryotic translation initiation factor 3 (eIF-3) complex.</text>
</comment>
<comment type="similarity">
    <text evidence="1">Belongs to the CSN7/EIF3M family. CSN7 subfamily.</text>
</comment>
<comment type="subcellular location">
    <subcellularLocation>
        <location evidence="5">Cytoplasm</location>
    </subcellularLocation>
</comment>
<accession>E9DTV9</accession>
<dbReference type="PROSITE" id="PS50250">
    <property type="entry name" value="PCI"/>
    <property type="match status" value="1"/>
</dbReference>
<dbReference type="eggNOG" id="KOG2753">
    <property type="taxonomic scope" value="Eukaryota"/>
</dbReference>
<evidence type="ECO:0000256" key="3">
    <source>
        <dbReference type="ARBA" id="ARBA00022540"/>
    </source>
</evidence>
<dbReference type="InterPro" id="IPR000717">
    <property type="entry name" value="PCI_dom"/>
</dbReference>
<feature type="compositionally biased region" description="Basic and acidic residues" evidence="7">
    <location>
        <begin position="485"/>
        <end position="497"/>
    </location>
</feature>
<dbReference type="InParanoid" id="E9DTV9"/>
<dbReference type="Pfam" id="PF18005">
    <property type="entry name" value="eIF3m_C_helix"/>
    <property type="match status" value="2"/>
</dbReference>